<dbReference type="Proteomes" id="UP001497457">
    <property type="component" value="Chromosome 25rd"/>
</dbReference>
<evidence type="ECO:0000313" key="2">
    <source>
        <dbReference type="EMBL" id="CAL4996651.1"/>
    </source>
</evidence>
<dbReference type="PANTHER" id="PTHR34838">
    <property type="entry name" value="OS08G0142100 PROTEIN-RELATED"/>
    <property type="match status" value="1"/>
</dbReference>
<reference evidence="3" key="1">
    <citation type="submission" date="2024-06" db="EMBL/GenBank/DDBJ databases">
        <authorList>
            <person name="Ryan C."/>
        </authorList>
    </citation>
    <scope>NUCLEOTIDE SEQUENCE [LARGE SCALE GENOMIC DNA]</scope>
</reference>
<organism evidence="2 3">
    <name type="scientific">Urochloa decumbens</name>
    <dbReference type="NCBI Taxonomy" id="240449"/>
    <lineage>
        <taxon>Eukaryota</taxon>
        <taxon>Viridiplantae</taxon>
        <taxon>Streptophyta</taxon>
        <taxon>Embryophyta</taxon>
        <taxon>Tracheophyta</taxon>
        <taxon>Spermatophyta</taxon>
        <taxon>Magnoliopsida</taxon>
        <taxon>Liliopsida</taxon>
        <taxon>Poales</taxon>
        <taxon>Poaceae</taxon>
        <taxon>PACMAD clade</taxon>
        <taxon>Panicoideae</taxon>
        <taxon>Panicodae</taxon>
        <taxon>Paniceae</taxon>
        <taxon>Melinidinae</taxon>
        <taxon>Urochloa</taxon>
    </lineage>
</organism>
<dbReference type="PANTHER" id="PTHR34838:SF9">
    <property type="entry name" value="PECTINESTERASE INHIBITOR DOMAIN-CONTAINING PROTEIN"/>
    <property type="match status" value="1"/>
</dbReference>
<protein>
    <recommendedName>
        <fullName evidence="4">Pectinesterase inhibitor domain-containing protein</fullName>
    </recommendedName>
</protein>
<dbReference type="Gene3D" id="1.20.140.40">
    <property type="entry name" value="Invertase/pectin methylesterase inhibitor family protein"/>
    <property type="match status" value="1"/>
</dbReference>
<evidence type="ECO:0000256" key="1">
    <source>
        <dbReference type="SAM" id="SignalP"/>
    </source>
</evidence>
<feature type="signal peptide" evidence="1">
    <location>
        <begin position="1"/>
        <end position="19"/>
    </location>
</feature>
<gene>
    <name evidence="2" type="ORF">URODEC1_LOCUS63020</name>
</gene>
<evidence type="ECO:0000313" key="3">
    <source>
        <dbReference type="Proteomes" id="UP001497457"/>
    </source>
</evidence>
<feature type="chain" id="PRO_5044799338" description="Pectinesterase inhibitor domain-containing protein" evidence="1">
    <location>
        <begin position="20"/>
        <end position="183"/>
    </location>
</feature>
<dbReference type="EMBL" id="OZ075135">
    <property type="protein sequence ID" value="CAL4996651.1"/>
    <property type="molecule type" value="Genomic_DNA"/>
</dbReference>
<accession>A0ABC9BA85</accession>
<proteinExistence type="predicted"/>
<dbReference type="SUPFAM" id="SSF101148">
    <property type="entry name" value="Plant invertase/pectin methylesterase inhibitor"/>
    <property type="match status" value="1"/>
</dbReference>
<name>A0ABC9BA85_9POAL</name>
<keyword evidence="3" id="KW-1185">Reference proteome</keyword>
<dbReference type="InterPro" id="IPR035513">
    <property type="entry name" value="Invertase/methylesterase_inhib"/>
</dbReference>
<sequence>MKSAVVLILAAALAAASLSVTGDACGGVPSMPIDAACRAASPGPAMYSLCMSILQSLPPGSSDLATYAIGAAGAAALSGDSAADAGRRMLGDGSLPGDLRDACSGCVSDFGNARQAISGVADQLGRCAFAGLRQGFMDALAAVEDCTSKLALAGGESTPLYGMVVGNRDRTVIAFRLATPLMG</sequence>
<dbReference type="AlphaFoldDB" id="A0ABC9BA85"/>
<evidence type="ECO:0008006" key="4">
    <source>
        <dbReference type="Google" id="ProtNLM"/>
    </source>
</evidence>
<reference evidence="2 3" key="2">
    <citation type="submission" date="2024-10" db="EMBL/GenBank/DDBJ databases">
        <authorList>
            <person name="Ryan C."/>
        </authorList>
    </citation>
    <scope>NUCLEOTIDE SEQUENCE [LARGE SCALE GENOMIC DNA]</scope>
</reference>
<keyword evidence="1" id="KW-0732">Signal</keyword>